<dbReference type="EMBL" id="CP061539">
    <property type="protein sequence ID" value="QNV38399.1"/>
    <property type="molecule type" value="Genomic_DNA"/>
</dbReference>
<evidence type="ECO:0000256" key="3">
    <source>
        <dbReference type="ARBA" id="ARBA00003848"/>
    </source>
</evidence>
<dbReference type="InterPro" id="IPR004305">
    <property type="entry name" value="Thiaminase-2/PQQC"/>
</dbReference>
<dbReference type="InterPro" id="IPR013749">
    <property type="entry name" value="PM/HMP-P_kinase-1"/>
</dbReference>
<evidence type="ECO:0000256" key="6">
    <source>
        <dbReference type="ARBA" id="ARBA00022741"/>
    </source>
</evidence>
<dbReference type="KEGG" id="rter:IDM49_03775"/>
<dbReference type="InterPro" id="IPR004399">
    <property type="entry name" value="HMP/HMP-P_kinase_dom"/>
</dbReference>
<reference evidence="12 13" key="1">
    <citation type="submission" date="2020-09" db="EMBL/GenBank/DDBJ databases">
        <title>Investigation of environmental microbes.</title>
        <authorList>
            <person name="Ou Y."/>
            <person name="Kang Q."/>
        </authorList>
    </citation>
    <scope>NUCLEOTIDE SEQUENCE [LARGE SCALE GENOMIC DNA]</scope>
    <source>
        <strain evidence="12 13">KJZ-14</strain>
    </source>
</reference>
<dbReference type="SUPFAM" id="SSF53613">
    <property type="entry name" value="Ribokinase-like"/>
    <property type="match status" value="1"/>
</dbReference>
<keyword evidence="13" id="KW-1185">Reference proteome</keyword>
<keyword evidence="8" id="KW-0067">ATP-binding</keyword>
<dbReference type="CDD" id="cd01169">
    <property type="entry name" value="HMPP_kinase"/>
    <property type="match status" value="1"/>
</dbReference>
<dbReference type="GO" id="GO:0009228">
    <property type="term" value="P:thiamine biosynthetic process"/>
    <property type="evidence" value="ECO:0007669"/>
    <property type="project" value="UniProtKB-KW"/>
</dbReference>
<dbReference type="GeneID" id="96623345"/>
<dbReference type="PANTHER" id="PTHR20858">
    <property type="entry name" value="PHOSPHOMETHYLPYRIMIDINE KINASE"/>
    <property type="match status" value="1"/>
</dbReference>
<name>A0A7H2BFF3_9MICC</name>
<dbReference type="Gene3D" id="1.20.910.10">
    <property type="entry name" value="Heme oxygenase-like"/>
    <property type="match status" value="1"/>
</dbReference>
<dbReference type="GO" id="GO:0009229">
    <property type="term" value="P:thiamine diphosphate biosynthetic process"/>
    <property type="evidence" value="ECO:0007669"/>
    <property type="project" value="UniProtKB-UniPathway"/>
</dbReference>
<dbReference type="AlphaFoldDB" id="A0A7H2BFF3"/>
<dbReference type="GO" id="GO:0005829">
    <property type="term" value="C:cytosol"/>
    <property type="evidence" value="ECO:0007669"/>
    <property type="project" value="TreeGrafter"/>
</dbReference>
<dbReference type="SUPFAM" id="SSF48613">
    <property type="entry name" value="Heme oxygenase-like"/>
    <property type="match status" value="1"/>
</dbReference>
<sequence>MAIPRVLSIAGTDPTGGAGIHADIKSITAAGGYAMGAVTALVSQNTHGVTDVHYPDASVLTIQLESVSADVIVDAVKIGMLGQTAYIDAVNQWLEKTKPPIVVIDPVMVATSGDRLIDEDAEQHLRQLFHRATVLTPNAPELEILAGCESGSILSDEGAIDAARTLAQQYDVLVAVKGGHLDGERIINHLVDAHGIVATTMQPRIQTKSTHGTGCSQSSALATRLAAGENPQDALGWVSRWLHDSIRAADGLQVGTGHGPIDHSHRARTLAAHALNTPWLSQTVDLQALASDPSSDLLPHADAVARYRIQPAGQWTHLLAQLTHDILEQTLFDDFLTVLREGTLETWEFTAYQRQDAHYLNRYARALAALAARAADPVHTVFWSSGSASAISVEQVLHHTWLAEVTGEELTQVASMAITPITAGYTNHLLANTALESYVVGAAAVLPCYWMYAEIGLRLSEINTEDHPYHAWLTTYQDEAFTRSTQQAIAIVESLLAAASAPEREQAMRAFIEASLWEREFFDQASRMR</sequence>
<dbReference type="InterPro" id="IPR029056">
    <property type="entry name" value="Ribokinase-like"/>
</dbReference>
<dbReference type="CDD" id="cd19365">
    <property type="entry name" value="TenA_C-like"/>
    <property type="match status" value="1"/>
</dbReference>
<dbReference type="NCBIfam" id="NF011301">
    <property type="entry name" value="PRK14713.1"/>
    <property type="match status" value="1"/>
</dbReference>
<feature type="domain" description="Thiaminase-2/PQQC" evidence="10">
    <location>
        <begin position="335"/>
        <end position="527"/>
    </location>
</feature>
<dbReference type="Proteomes" id="UP000516404">
    <property type="component" value="Chromosome"/>
</dbReference>
<keyword evidence="9" id="KW-0784">Thiamine biosynthesis</keyword>
<dbReference type="GO" id="GO:0008972">
    <property type="term" value="F:phosphomethylpyrimidine kinase activity"/>
    <property type="evidence" value="ECO:0007669"/>
    <property type="project" value="UniProtKB-EC"/>
</dbReference>
<keyword evidence="6" id="KW-0547">Nucleotide-binding</keyword>
<dbReference type="UniPathway" id="UPA00060">
    <property type="reaction ID" value="UER00138"/>
</dbReference>
<evidence type="ECO:0000313" key="13">
    <source>
        <dbReference type="Proteomes" id="UP000516404"/>
    </source>
</evidence>
<comment type="catalytic activity">
    <reaction evidence="2">
        <text>4-amino-2-methyl-5-(phosphooxymethyl)pyrimidine + ATP = 4-amino-2-methyl-5-(diphosphooxymethyl)pyrimidine + ADP</text>
        <dbReference type="Rhea" id="RHEA:19893"/>
        <dbReference type="ChEBI" id="CHEBI:30616"/>
        <dbReference type="ChEBI" id="CHEBI:57841"/>
        <dbReference type="ChEBI" id="CHEBI:58354"/>
        <dbReference type="ChEBI" id="CHEBI:456216"/>
        <dbReference type="EC" id="2.7.4.7"/>
    </reaction>
</comment>
<dbReference type="Pfam" id="PF03070">
    <property type="entry name" value="TENA_THI-4"/>
    <property type="match status" value="1"/>
</dbReference>
<evidence type="ECO:0000256" key="9">
    <source>
        <dbReference type="ARBA" id="ARBA00022977"/>
    </source>
</evidence>
<dbReference type="RefSeq" id="WP_190725070.1">
    <property type="nucleotide sequence ID" value="NZ_CP061539.1"/>
</dbReference>
<gene>
    <name evidence="12" type="ORF">IDM49_03775</name>
</gene>
<evidence type="ECO:0000259" key="10">
    <source>
        <dbReference type="Pfam" id="PF03070"/>
    </source>
</evidence>
<feature type="domain" description="Pyridoxamine kinase/Phosphomethylpyrimidine kinase" evidence="11">
    <location>
        <begin position="13"/>
        <end position="262"/>
    </location>
</feature>
<evidence type="ECO:0000256" key="8">
    <source>
        <dbReference type="ARBA" id="ARBA00022840"/>
    </source>
</evidence>
<dbReference type="FunFam" id="3.40.1190.20:FF:000003">
    <property type="entry name" value="Phosphomethylpyrimidine kinase ThiD"/>
    <property type="match status" value="1"/>
</dbReference>
<keyword evidence="5" id="KW-0808">Transferase</keyword>
<dbReference type="InterPro" id="IPR016084">
    <property type="entry name" value="Haem_Oase-like_multi-hlx"/>
</dbReference>
<keyword evidence="7 12" id="KW-0418">Kinase</keyword>
<evidence type="ECO:0000256" key="4">
    <source>
        <dbReference type="ARBA" id="ARBA00004769"/>
    </source>
</evidence>
<dbReference type="GO" id="GO:0005524">
    <property type="term" value="F:ATP binding"/>
    <property type="evidence" value="ECO:0007669"/>
    <property type="project" value="UniProtKB-KW"/>
</dbReference>
<evidence type="ECO:0000313" key="12">
    <source>
        <dbReference type="EMBL" id="QNV38399.1"/>
    </source>
</evidence>
<dbReference type="Pfam" id="PF08543">
    <property type="entry name" value="Phos_pyr_kin"/>
    <property type="match status" value="1"/>
</dbReference>
<dbReference type="GO" id="GO:0008902">
    <property type="term" value="F:hydroxymethylpyrimidine kinase activity"/>
    <property type="evidence" value="ECO:0007669"/>
    <property type="project" value="UniProtKB-EC"/>
</dbReference>
<evidence type="ECO:0000259" key="11">
    <source>
        <dbReference type="Pfam" id="PF08543"/>
    </source>
</evidence>
<dbReference type="NCBIfam" id="TIGR00097">
    <property type="entry name" value="HMP-P_kinase"/>
    <property type="match status" value="1"/>
</dbReference>
<evidence type="ECO:0000256" key="2">
    <source>
        <dbReference type="ARBA" id="ARBA00000565"/>
    </source>
</evidence>
<comment type="catalytic activity">
    <reaction evidence="1">
        <text>4-amino-5-hydroxymethyl-2-methylpyrimidine + ATP = 4-amino-2-methyl-5-(phosphooxymethyl)pyrimidine + ADP + H(+)</text>
        <dbReference type="Rhea" id="RHEA:23096"/>
        <dbReference type="ChEBI" id="CHEBI:15378"/>
        <dbReference type="ChEBI" id="CHEBI:16892"/>
        <dbReference type="ChEBI" id="CHEBI:30616"/>
        <dbReference type="ChEBI" id="CHEBI:58354"/>
        <dbReference type="ChEBI" id="CHEBI:456216"/>
        <dbReference type="EC" id="2.7.1.49"/>
    </reaction>
</comment>
<comment type="pathway">
    <text evidence="4">Cofactor biosynthesis; thiamine diphosphate biosynthesis; 4-amino-2-methyl-5-diphosphomethylpyrimidine from 5-amino-1-(5-phospho-D-ribosyl)imidazole: step 3/3.</text>
</comment>
<proteinExistence type="predicted"/>
<accession>A0A7H2BFF3</accession>
<protein>
    <submittedName>
        <fullName evidence="12">Bifunctional hydroxymethylpyrimidine kinase/phosphomethylpyrimidine kinase</fullName>
    </submittedName>
</protein>
<dbReference type="PANTHER" id="PTHR20858:SF17">
    <property type="entry name" value="HYDROXYMETHYLPYRIMIDINE_PHOSPHOMETHYLPYRIMIDINE KINASE THI20-RELATED"/>
    <property type="match status" value="1"/>
</dbReference>
<organism evidence="12 13">
    <name type="scientific">Rothia terrae</name>
    <dbReference type="NCBI Taxonomy" id="396015"/>
    <lineage>
        <taxon>Bacteria</taxon>
        <taxon>Bacillati</taxon>
        <taxon>Actinomycetota</taxon>
        <taxon>Actinomycetes</taxon>
        <taxon>Micrococcales</taxon>
        <taxon>Micrococcaceae</taxon>
        <taxon>Rothia</taxon>
    </lineage>
</organism>
<dbReference type="Gene3D" id="3.40.1190.20">
    <property type="match status" value="1"/>
</dbReference>
<evidence type="ECO:0000256" key="5">
    <source>
        <dbReference type="ARBA" id="ARBA00022679"/>
    </source>
</evidence>
<evidence type="ECO:0000256" key="7">
    <source>
        <dbReference type="ARBA" id="ARBA00022777"/>
    </source>
</evidence>
<comment type="function">
    <text evidence="3">Catalyzes the phosphorylation of hydroxymethylpyrimidine phosphate (HMP-P) to HMP-PP, and of HMP to HMP-P.</text>
</comment>
<evidence type="ECO:0000256" key="1">
    <source>
        <dbReference type="ARBA" id="ARBA00000151"/>
    </source>
</evidence>